<protein>
    <submittedName>
        <fullName evidence="1">Uncharacterized protein</fullName>
    </submittedName>
</protein>
<name>A0ACC5XVK5_PANGG</name>
<gene>
    <name evidence="1" type="ORF">PGIGA_G00177300</name>
</gene>
<evidence type="ECO:0000313" key="1">
    <source>
        <dbReference type="EMBL" id="MCI4395163.1"/>
    </source>
</evidence>
<dbReference type="EMBL" id="CM040482">
    <property type="protein sequence ID" value="MCI4395163.1"/>
    <property type="molecule type" value="Genomic_DNA"/>
</dbReference>
<keyword evidence="2" id="KW-1185">Reference proteome</keyword>
<comment type="caution">
    <text evidence="1">The sequence shown here is derived from an EMBL/GenBank/DDBJ whole genome shotgun (WGS) entry which is preliminary data.</text>
</comment>
<sequence>MKKYTMILFTYGDQLEGNSVDMLLQQNRSLSRLVAQCGGRYHIFNNKDLRNREQVSELLQKIDRMVEENGGTCYSNQMYEEAVEFRREEEEEVKIREETERLRRELEERRIREETERLRRELEEMKIERKRREQEEKGFSGFFKRNKGFLLIAGGVAFGVGNLGTVVGAVVGVAVGGPVGAGIGAGIGAGAGVLFGAAGSGISTASRIIAENSKQKRQSTQRESAPENAPVESGIESPDLELMFLEENSSETSHLISNSNVRRRLTWSRFQNQD</sequence>
<accession>A0ACC5XVK5</accession>
<proteinExistence type="predicted"/>
<organism evidence="1 2">
    <name type="scientific">Pangasianodon gigas</name>
    <name type="common">Mekong giant catfish</name>
    <name type="synonym">Pangasius gigas</name>
    <dbReference type="NCBI Taxonomy" id="30993"/>
    <lineage>
        <taxon>Eukaryota</taxon>
        <taxon>Metazoa</taxon>
        <taxon>Chordata</taxon>
        <taxon>Craniata</taxon>
        <taxon>Vertebrata</taxon>
        <taxon>Euteleostomi</taxon>
        <taxon>Actinopterygii</taxon>
        <taxon>Neopterygii</taxon>
        <taxon>Teleostei</taxon>
        <taxon>Ostariophysi</taxon>
        <taxon>Siluriformes</taxon>
        <taxon>Pangasiidae</taxon>
        <taxon>Pangasianodon</taxon>
    </lineage>
</organism>
<dbReference type="Proteomes" id="UP000829447">
    <property type="component" value="Linkage Group LG29"/>
</dbReference>
<reference evidence="1 2" key="1">
    <citation type="journal article" date="2022" name="bioRxiv">
        <title>An ancient truncated duplication of the anti-Mullerian hormone receptor type 2 gene is a potential conserved master sex determinant in the Pangasiidae catfish family.</title>
        <authorList>
            <person name="Wen M."/>
            <person name="Pan Q."/>
            <person name="Jouanno E."/>
            <person name="Montfort J."/>
            <person name="Zahm M."/>
            <person name="Cabau C."/>
            <person name="Klopp C."/>
            <person name="Iampietro C."/>
            <person name="Roques C."/>
            <person name="Bouchez O."/>
            <person name="Castinel A."/>
            <person name="Donnadieu C."/>
            <person name="Parrinello H."/>
            <person name="Poncet C."/>
            <person name="Belmonte E."/>
            <person name="Gautier V."/>
            <person name="Avarre J.-C."/>
            <person name="Dugue R."/>
            <person name="Gustiano R."/>
            <person name="Ha T.T.T."/>
            <person name="Campet M."/>
            <person name="Sriphairoj K."/>
            <person name="Ribolli J."/>
            <person name="de Almeida F.L."/>
            <person name="Desvignes T."/>
            <person name="Postlethwait J.H."/>
            <person name="Bucao C.F."/>
            <person name="Robinson-Rechavi M."/>
            <person name="Bobe J."/>
            <person name="Herpin A."/>
            <person name="Guiguen Y."/>
        </authorList>
    </citation>
    <scope>NUCLEOTIDE SEQUENCE [LARGE SCALE GENOMIC DNA]</scope>
    <source>
        <strain evidence="1">YG-Dec2019</strain>
    </source>
</reference>
<evidence type="ECO:0000313" key="2">
    <source>
        <dbReference type="Proteomes" id="UP000829447"/>
    </source>
</evidence>